<protein>
    <submittedName>
        <fullName evidence="1">Uncharacterized protein</fullName>
    </submittedName>
</protein>
<dbReference type="Proteomes" id="UP001206925">
    <property type="component" value="Unassembled WGS sequence"/>
</dbReference>
<accession>A0AAD5GD57</accession>
<dbReference type="EMBL" id="JAMZMK010009111">
    <property type="protein sequence ID" value="KAI7737124.1"/>
    <property type="molecule type" value="Genomic_DNA"/>
</dbReference>
<proteinExistence type="predicted"/>
<keyword evidence="2" id="KW-1185">Reference proteome</keyword>
<reference evidence="1" key="1">
    <citation type="submission" date="2022-06" db="EMBL/GenBank/DDBJ databases">
        <title>Uncovering the hologenomic basis of an extraordinary plant invasion.</title>
        <authorList>
            <person name="Bieker V.C."/>
            <person name="Martin M.D."/>
            <person name="Gilbert T."/>
            <person name="Hodgins K."/>
            <person name="Battlay P."/>
            <person name="Petersen B."/>
            <person name="Wilson J."/>
        </authorList>
    </citation>
    <scope>NUCLEOTIDE SEQUENCE</scope>
    <source>
        <strain evidence="1">AA19_3_7</strain>
        <tissue evidence="1">Leaf</tissue>
    </source>
</reference>
<sequence length="221" mass="25160">MLMPQKPFNRKPLSRIFEEQNISNNHQGKFYLLYELDAEIGHKELDVSMSGSGKCRQHLLSVFWFSLVSARMQLMVLSKSLLLVCKLLNIDIYNRNEMAQLPEGLTELLEHEKLPIPLDQEMVEAAMETLSKKLPSGVKQISKKAKDIARKGYKPAKADKSVLVKKLKMWIFTERGRPSKNVGDDNATTVTKELKCYVRVSVGKPGKIDALMDCINRLILK</sequence>
<gene>
    <name evidence="1" type="ORF">M8C21_033690</name>
</gene>
<comment type="caution">
    <text evidence="1">The sequence shown here is derived from an EMBL/GenBank/DDBJ whole genome shotgun (WGS) entry which is preliminary data.</text>
</comment>
<evidence type="ECO:0000313" key="1">
    <source>
        <dbReference type="EMBL" id="KAI7737124.1"/>
    </source>
</evidence>
<dbReference type="AlphaFoldDB" id="A0AAD5GD57"/>
<organism evidence="1 2">
    <name type="scientific">Ambrosia artemisiifolia</name>
    <name type="common">Common ragweed</name>
    <dbReference type="NCBI Taxonomy" id="4212"/>
    <lineage>
        <taxon>Eukaryota</taxon>
        <taxon>Viridiplantae</taxon>
        <taxon>Streptophyta</taxon>
        <taxon>Embryophyta</taxon>
        <taxon>Tracheophyta</taxon>
        <taxon>Spermatophyta</taxon>
        <taxon>Magnoliopsida</taxon>
        <taxon>eudicotyledons</taxon>
        <taxon>Gunneridae</taxon>
        <taxon>Pentapetalae</taxon>
        <taxon>asterids</taxon>
        <taxon>campanulids</taxon>
        <taxon>Asterales</taxon>
        <taxon>Asteraceae</taxon>
        <taxon>Asteroideae</taxon>
        <taxon>Heliantheae alliance</taxon>
        <taxon>Heliantheae</taxon>
        <taxon>Ambrosia</taxon>
    </lineage>
</organism>
<evidence type="ECO:0000313" key="2">
    <source>
        <dbReference type="Proteomes" id="UP001206925"/>
    </source>
</evidence>
<name>A0AAD5GD57_AMBAR</name>